<dbReference type="Pfam" id="PF20178">
    <property type="entry name" value="ToxA_N"/>
    <property type="match status" value="1"/>
</dbReference>
<comment type="caution">
    <text evidence="4">The sequence shown here is derived from an EMBL/GenBank/DDBJ whole genome shotgun (WGS) entry which is preliminary data.</text>
</comment>
<proteinExistence type="predicted"/>
<feature type="domain" description="Dermonecrotic toxin N-terminal" evidence="3">
    <location>
        <begin position="394"/>
        <end position="624"/>
    </location>
</feature>
<evidence type="ECO:0000313" key="4">
    <source>
        <dbReference type="EMBL" id="SOB53914.1"/>
    </source>
</evidence>
<gene>
    <name evidence="4" type="ORF">PLUA15_470045</name>
</gene>
<dbReference type="EMBL" id="OBKZ01000042">
    <property type="protein sequence ID" value="SOB53914.1"/>
    <property type="molecule type" value="Genomic_DNA"/>
</dbReference>
<evidence type="ECO:0000259" key="3">
    <source>
        <dbReference type="Pfam" id="PF20178"/>
    </source>
</evidence>
<reference evidence="4 5" key="1">
    <citation type="submission" date="2017-08" db="EMBL/GenBank/DDBJ databases">
        <authorList>
            <person name="Chaillou S."/>
        </authorList>
    </citation>
    <scope>NUCLEOTIDE SEQUENCE [LARGE SCALE GENOMIC DNA]</scope>
    <source>
        <strain evidence="4 5">MFPA15A1205</strain>
    </source>
</reference>
<feature type="region of interest" description="Disordered" evidence="2">
    <location>
        <begin position="1260"/>
        <end position="1297"/>
    </location>
</feature>
<dbReference type="InterPro" id="IPR046673">
    <property type="entry name" value="ToxA_N"/>
</dbReference>
<organism evidence="4 5">
    <name type="scientific">Pseudomonas lundensis</name>
    <dbReference type="NCBI Taxonomy" id="86185"/>
    <lineage>
        <taxon>Bacteria</taxon>
        <taxon>Pseudomonadati</taxon>
        <taxon>Pseudomonadota</taxon>
        <taxon>Gammaproteobacteria</taxon>
        <taxon>Pseudomonadales</taxon>
        <taxon>Pseudomonadaceae</taxon>
        <taxon>Pseudomonas</taxon>
    </lineage>
</organism>
<protein>
    <recommendedName>
        <fullName evidence="3">Dermonecrotic toxin N-terminal domain-containing protein</fullName>
    </recommendedName>
</protein>
<feature type="coiled-coil region" evidence="1">
    <location>
        <begin position="944"/>
        <end position="971"/>
    </location>
</feature>
<evidence type="ECO:0000256" key="2">
    <source>
        <dbReference type="SAM" id="MobiDB-lite"/>
    </source>
</evidence>
<dbReference type="Proteomes" id="UP000219564">
    <property type="component" value="Unassembled WGS sequence"/>
</dbReference>
<keyword evidence="1" id="KW-0175">Coiled coil</keyword>
<dbReference type="RefSeq" id="WP_097192492.1">
    <property type="nucleotide sequence ID" value="NZ_OBKZ01000042.1"/>
</dbReference>
<evidence type="ECO:0000256" key="1">
    <source>
        <dbReference type="SAM" id="Coils"/>
    </source>
</evidence>
<sequence>MKTLSTTPGLLSRFKVLGSFNAQHFPPCPTLFSVLARQLNEALAEKYPSLVLDVAHLHIAEPWPVAAALITPENGMPRHFRLMSPVDMLIQSYLDARPVTLIQGFHRLTGDTRERDPHPLPVHMDDLQTAINECAALLIDIWQHALTLFWSVGNGEGRSPFQWLSHVQQWGLQSTLADNHYVPALSNDQAASMAVVANFPDKDTRVKGTQETPLHACLVNIQALKAQGVERFQLPGVMLVTRQMKQRLLVLSYSLESGIEVFESLNDYAARMASRLQDTLEQPVFAWALHEPSGDFFTALSCTLLDQQLRVVQALGQTARREHWSALRLEQKLDAAVGMFPLFNEQDRPWLDHVMTKLPAWLKQASAQHLLAYSKLMIAQALFQQQAQGKTFLDGIDALPTFAEQQIRQRLDRDHPGADIDIAKVEIHDLGVEVLTLPIFTDDTLPLTEFVLSYRGGWPVGLIGVQGRDATVLPDWFTAGYARQLVDELDVGSQYIALIKRLLIDEPDEVARRKTLFKSQLSVQLPLFALEKLIKGEAGFTQQGWNIVNGLMRPDAHDTLEKSDLCVRPLGFIAYEGAPTDYVANMFVLGPRQVDTGPFVLYQPFAPEPLQECATWAALFAAISDSEDLNYSVLQWLNDDARDVYADAGFARPHLEGVLLEGFLALLPRSPAMLSTQAVVGNYFDALFEANAQALLSLADKQTVTVAERRWLLVKKAGWALFNGLTFFVNGPLQKAAWLLQTLLSIDSTLHARLRGDKEAALESVIDLLLNISLALLQEGLNFRAQANDRRRLRVPVDEPLFSRYESPSAPQVKPPVLPLITPKKRPDLTPSAAQHYSALDVHWFSPSQRLTGAQRLELETYEVAFDLAGATPIEVGELAGILTYQGLSYVRLADKTYCVARDAEGLHIQDVQQADRRGPRLMKDLSGQWQLDLRLGLKGGGPKSRIKKLREEKQKKVDELLQQAEILKGQLHDNERVMQVTEGLLEIAVDRRTAFVERYSVEFESWRLKMHDLINLLNKAEAISPLERREKLLQECWVKLSLQHFKLQNFYESERQSLPVYNSQVDFLDKARDVVEQLTAGSVSTYETWIENLEKARDIEAKLFYNSALEVEALRHVNGRPLPKDSALRELKHMEDQEYFDRHWSAVYLETLCELVIRRGGVNLSPEEQHAFNFFGSAALIDTAWSQLSLRMDNQLYSEDHIALLDRAIEQYYAAESVCGNLINLESEHFRNEYLAPIMQVVRHLRVFAESQLEKVIRDSESSSSEYEEPRPGPSRLADAALSKKPATSEAPQRVIKTTTHQVLVGAPRESSEGQSGSVVDVTEGFGRLSVHTYKQVESGVWEEITQLRPVVQLATQARNLSRLEADGRRLLAKVDSAVETSRSSAMTSKIPVEIEEILEFKGKSLDEVAVQIDRIVTGVSTEPETLSETRKQAARALSEQLKAEAIKLRALGKRLRISMIKRLPPTGPNVEYLNTQGEIRIRRLGERKFLSRGQRKDYLQEYAIDDKQGAALWYAHFHYKALDTPTAAFDVAHLKTAAQRRLSEQALYSKAGTSQEVIEVYRAKLDTALAQRLFLSIP</sequence>
<accession>A0AAX2HCD7</accession>
<evidence type="ECO:0000313" key="5">
    <source>
        <dbReference type="Proteomes" id="UP000219564"/>
    </source>
</evidence>
<name>A0AAX2HCD7_9PSED</name>